<dbReference type="SUPFAM" id="SSF52374">
    <property type="entry name" value="Nucleotidylyl transferase"/>
    <property type="match status" value="1"/>
</dbReference>
<evidence type="ECO:0000259" key="11">
    <source>
        <dbReference type="Pfam" id="PF01467"/>
    </source>
</evidence>
<dbReference type="Gene3D" id="3.40.50.620">
    <property type="entry name" value="HUPs"/>
    <property type="match status" value="1"/>
</dbReference>
<organism evidence="12">
    <name type="scientific">Caldilineaceae bacterium SB0662_bin_9</name>
    <dbReference type="NCBI Taxonomy" id="2605258"/>
    <lineage>
        <taxon>Bacteria</taxon>
        <taxon>Bacillati</taxon>
        <taxon>Chloroflexota</taxon>
        <taxon>Caldilineae</taxon>
        <taxon>Caldilineales</taxon>
        <taxon>Caldilineaceae</taxon>
    </lineage>
</organism>
<gene>
    <name evidence="10 12" type="primary">nadD</name>
    <name evidence="12" type="ORF">F4Y08_16925</name>
</gene>
<comment type="pathway">
    <text evidence="2 10">Cofactor biosynthesis; NAD(+) biosynthesis; deamido-NAD(+) from nicotinate D-ribonucleotide: step 1/1.</text>
</comment>
<evidence type="ECO:0000256" key="5">
    <source>
        <dbReference type="ARBA" id="ARBA00022695"/>
    </source>
</evidence>
<evidence type="ECO:0000256" key="9">
    <source>
        <dbReference type="ARBA" id="ARBA00048721"/>
    </source>
</evidence>
<dbReference type="Pfam" id="PF01467">
    <property type="entry name" value="CTP_transf_like"/>
    <property type="match status" value="1"/>
</dbReference>
<dbReference type="PANTHER" id="PTHR39321:SF3">
    <property type="entry name" value="PHOSPHOPANTETHEINE ADENYLYLTRANSFERASE"/>
    <property type="match status" value="1"/>
</dbReference>
<keyword evidence="4 10" id="KW-0808">Transferase</keyword>
<dbReference type="HAMAP" id="MF_00244">
    <property type="entry name" value="NaMN_adenylyltr"/>
    <property type="match status" value="1"/>
</dbReference>
<dbReference type="AlphaFoldDB" id="A0A6B1DZ52"/>
<dbReference type="GO" id="GO:0004515">
    <property type="term" value="F:nicotinate-nucleotide adenylyltransferase activity"/>
    <property type="evidence" value="ECO:0007669"/>
    <property type="project" value="UniProtKB-UniRule"/>
</dbReference>
<dbReference type="EMBL" id="VXPY01000122">
    <property type="protein sequence ID" value="MYD91985.1"/>
    <property type="molecule type" value="Genomic_DNA"/>
</dbReference>
<feature type="domain" description="Cytidyltransferase-like" evidence="11">
    <location>
        <begin position="45"/>
        <end position="212"/>
    </location>
</feature>
<evidence type="ECO:0000256" key="1">
    <source>
        <dbReference type="ARBA" id="ARBA00002324"/>
    </source>
</evidence>
<evidence type="ECO:0000313" key="12">
    <source>
        <dbReference type="EMBL" id="MYD91985.1"/>
    </source>
</evidence>
<comment type="similarity">
    <text evidence="10">Belongs to the NadD family.</text>
</comment>
<dbReference type="GO" id="GO:0005524">
    <property type="term" value="F:ATP binding"/>
    <property type="evidence" value="ECO:0007669"/>
    <property type="project" value="UniProtKB-KW"/>
</dbReference>
<dbReference type="InterPro" id="IPR005248">
    <property type="entry name" value="NadD/NMNAT"/>
</dbReference>
<comment type="catalytic activity">
    <reaction evidence="9 10">
        <text>nicotinate beta-D-ribonucleotide + ATP + H(+) = deamido-NAD(+) + diphosphate</text>
        <dbReference type="Rhea" id="RHEA:22860"/>
        <dbReference type="ChEBI" id="CHEBI:15378"/>
        <dbReference type="ChEBI" id="CHEBI:30616"/>
        <dbReference type="ChEBI" id="CHEBI:33019"/>
        <dbReference type="ChEBI" id="CHEBI:57502"/>
        <dbReference type="ChEBI" id="CHEBI:58437"/>
        <dbReference type="EC" id="2.7.7.18"/>
    </reaction>
</comment>
<sequence>MPSDPPAAAKDTLWHGIHDTMKTVGVRHTPDRCSTAGNATLRLGVFGGTFDPVHAGHLLLAQEAAVRLALDQTWFVPANNPPHKPGQVQTPFADRLAMVELAVAGNPAFGVSLLNADDATPNYSADLMAMLQDQLAGRADLFFLMGMDSLRDLHTWHKPDWLVHNCELVVLNRPGVEEIWISVEARFPGIRDRIHLVEMPGVDLSGTNIRARIDAGAPIRYLVPPAVHDYIEEHSLYVPVMGNPRP</sequence>
<accession>A0A6B1DZ52</accession>
<comment type="function">
    <text evidence="1 10">Catalyzes the reversible adenylation of nicotinate mononucleotide (NaMN) to nicotinic acid adenine dinucleotide (NaAD).</text>
</comment>
<dbReference type="InterPro" id="IPR004821">
    <property type="entry name" value="Cyt_trans-like"/>
</dbReference>
<evidence type="ECO:0000256" key="2">
    <source>
        <dbReference type="ARBA" id="ARBA00005019"/>
    </source>
</evidence>
<evidence type="ECO:0000256" key="4">
    <source>
        <dbReference type="ARBA" id="ARBA00022679"/>
    </source>
</evidence>
<reference evidence="12" key="1">
    <citation type="submission" date="2019-09" db="EMBL/GenBank/DDBJ databases">
        <title>Characterisation of the sponge microbiome using genome-centric metagenomics.</title>
        <authorList>
            <person name="Engelberts J.P."/>
            <person name="Robbins S.J."/>
            <person name="De Goeij J.M."/>
            <person name="Aranda M."/>
            <person name="Bell S.C."/>
            <person name="Webster N.S."/>
        </authorList>
    </citation>
    <scope>NUCLEOTIDE SEQUENCE</scope>
    <source>
        <strain evidence="12">SB0662_bin_9</strain>
    </source>
</reference>
<name>A0A6B1DZ52_9CHLR</name>
<comment type="caution">
    <text evidence="12">The sequence shown here is derived from an EMBL/GenBank/DDBJ whole genome shotgun (WGS) entry which is preliminary data.</text>
</comment>
<dbReference type="CDD" id="cd02165">
    <property type="entry name" value="NMNAT"/>
    <property type="match status" value="1"/>
</dbReference>
<evidence type="ECO:0000256" key="6">
    <source>
        <dbReference type="ARBA" id="ARBA00022741"/>
    </source>
</evidence>
<keyword evidence="3 10" id="KW-0662">Pyridine nucleotide biosynthesis</keyword>
<dbReference type="UniPathway" id="UPA00253">
    <property type="reaction ID" value="UER00332"/>
</dbReference>
<dbReference type="EC" id="2.7.7.18" evidence="10"/>
<keyword evidence="5 10" id="KW-0548">Nucleotidyltransferase</keyword>
<dbReference type="NCBIfam" id="TIGR00482">
    <property type="entry name" value="nicotinate (nicotinamide) nucleotide adenylyltransferase"/>
    <property type="match status" value="1"/>
</dbReference>
<keyword evidence="7 10" id="KW-0067">ATP-binding</keyword>
<keyword evidence="8 10" id="KW-0520">NAD</keyword>
<evidence type="ECO:0000256" key="7">
    <source>
        <dbReference type="ARBA" id="ARBA00022840"/>
    </source>
</evidence>
<evidence type="ECO:0000256" key="8">
    <source>
        <dbReference type="ARBA" id="ARBA00023027"/>
    </source>
</evidence>
<evidence type="ECO:0000256" key="3">
    <source>
        <dbReference type="ARBA" id="ARBA00022642"/>
    </source>
</evidence>
<dbReference type="InterPro" id="IPR014729">
    <property type="entry name" value="Rossmann-like_a/b/a_fold"/>
</dbReference>
<dbReference type="GO" id="GO:0009435">
    <property type="term" value="P:NAD+ biosynthetic process"/>
    <property type="evidence" value="ECO:0007669"/>
    <property type="project" value="UniProtKB-UniRule"/>
</dbReference>
<keyword evidence="6 10" id="KW-0547">Nucleotide-binding</keyword>
<evidence type="ECO:0000256" key="10">
    <source>
        <dbReference type="HAMAP-Rule" id="MF_00244"/>
    </source>
</evidence>
<proteinExistence type="inferred from homology"/>
<dbReference type="PANTHER" id="PTHR39321">
    <property type="entry name" value="NICOTINATE-NUCLEOTIDE ADENYLYLTRANSFERASE-RELATED"/>
    <property type="match status" value="1"/>
</dbReference>
<dbReference type="NCBIfam" id="NF000840">
    <property type="entry name" value="PRK00071.1-3"/>
    <property type="match status" value="1"/>
</dbReference>
<protein>
    <recommendedName>
        <fullName evidence="10">Probable nicotinate-nucleotide adenylyltransferase</fullName>
        <ecNumber evidence="10">2.7.7.18</ecNumber>
    </recommendedName>
    <alternativeName>
        <fullName evidence="10">Deamido-NAD(+) diphosphorylase</fullName>
    </alternativeName>
    <alternativeName>
        <fullName evidence="10">Deamido-NAD(+) pyrophosphorylase</fullName>
    </alternativeName>
    <alternativeName>
        <fullName evidence="10">Nicotinate mononucleotide adenylyltransferase</fullName>
        <shortName evidence="10">NaMN adenylyltransferase</shortName>
    </alternativeName>
</protein>
<dbReference type="NCBIfam" id="TIGR00125">
    <property type="entry name" value="cyt_tran_rel"/>
    <property type="match status" value="1"/>
</dbReference>